<reference evidence="1 2" key="1">
    <citation type="submission" date="2017-07" db="EMBL/GenBank/DDBJ databases">
        <title>Mechanisms for carbon and nitrogen cycling indicate functional differentiation within the Candidate Phyla Radiation.</title>
        <authorList>
            <person name="Danczak R.E."/>
            <person name="Johnston M.D."/>
            <person name="Kenah C."/>
            <person name="Slattery M."/>
            <person name="Wrighton K.C."/>
            <person name="Wilkins M.J."/>
        </authorList>
    </citation>
    <scope>NUCLEOTIDE SEQUENCE [LARGE SCALE GENOMIC DNA]</scope>
    <source>
        <strain evidence="1">Licking1014_7</strain>
    </source>
</reference>
<comment type="caution">
    <text evidence="1">The sequence shown here is derived from an EMBL/GenBank/DDBJ whole genome shotgun (WGS) entry which is preliminary data.</text>
</comment>
<sequence>MTIRTNKITKSGKVIYKGHGNILTAEEKKRADLEYAELEKSIQAVALKLTKDNLLTPDAKKKDALKVWHTIGKELDIFLNKKRLDIEDEKNFWETLYGRWPAIHIGLPKFRIYSTRNDFKTARELARFNLKELKRVGSWGLWREIISCKRINNDPRIIKWIIQGLRLEPKTRDESRSLLKAISNRFKHIDTTILTENELYKKLSEMQI</sequence>
<evidence type="ECO:0000313" key="1">
    <source>
        <dbReference type="EMBL" id="TSC93345.1"/>
    </source>
</evidence>
<evidence type="ECO:0000313" key="2">
    <source>
        <dbReference type="Proteomes" id="UP000315689"/>
    </source>
</evidence>
<dbReference type="Proteomes" id="UP000315689">
    <property type="component" value="Unassembled WGS sequence"/>
</dbReference>
<proteinExistence type="predicted"/>
<name>A0A554LKE0_9BACT</name>
<dbReference type="AlphaFoldDB" id="A0A554LKE0"/>
<gene>
    <name evidence="1" type="ORF">CEN89_128</name>
</gene>
<dbReference type="EMBL" id="VMGK01000003">
    <property type="protein sequence ID" value="TSC93345.1"/>
    <property type="molecule type" value="Genomic_DNA"/>
</dbReference>
<accession>A0A554LKE0</accession>
<organism evidence="1 2">
    <name type="scientific">Candidatus Berkelbacteria bacterium Licking1014_7</name>
    <dbReference type="NCBI Taxonomy" id="2017147"/>
    <lineage>
        <taxon>Bacteria</taxon>
        <taxon>Candidatus Berkelbacteria</taxon>
    </lineage>
</organism>
<protein>
    <submittedName>
        <fullName evidence="1">Uncharacterized protein</fullName>
    </submittedName>
</protein>